<feature type="domain" description="Mos1 transposase HTH" evidence="3">
    <location>
        <begin position="10"/>
        <end position="56"/>
    </location>
</feature>
<protein>
    <submittedName>
        <fullName evidence="4">Uncharacterized protein</fullName>
    </submittedName>
</protein>
<dbReference type="Pfam" id="PF01827">
    <property type="entry name" value="FTH"/>
    <property type="match status" value="2"/>
</dbReference>
<dbReference type="RefSeq" id="XP_053588004.1">
    <property type="nucleotide sequence ID" value="XM_053728427.1"/>
</dbReference>
<feature type="region of interest" description="Disordered" evidence="1">
    <location>
        <begin position="670"/>
        <end position="696"/>
    </location>
</feature>
<dbReference type="Proteomes" id="UP000483820">
    <property type="component" value="Chromosome III"/>
</dbReference>
<gene>
    <name evidence="4" type="ORF">GCK72_011411</name>
</gene>
<dbReference type="InterPro" id="IPR002900">
    <property type="entry name" value="DUF38/FTH_CAE_spp"/>
</dbReference>
<accession>A0A6A5H7Q3</accession>
<dbReference type="PANTHER" id="PTHR23015:SF4">
    <property type="entry name" value="DUF38 DOMAIN-CONTAINING PROTEIN-RELATED"/>
    <property type="match status" value="1"/>
</dbReference>
<comment type="caution">
    <text evidence="4">The sequence shown here is derived from an EMBL/GenBank/DDBJ whole genome shotgun (WGS) entry which is preliminary data.</text>
</comment>
<evidence type="ECO:0000259" key="3">
    <source>
        <dbReference type="Pfam" id="PF17906"/>
    </source>
</evidence>
<dbReference type="InterPro" id="IPR040161">
    <property type="entry name" value="FB224"/>
</dbReference>
<name>A0A6A5H7Q3_CAERE</name>
<organism evidence="4 5">
    <name type="scientific">Caenorhabditis remanei</name>
    <name type="common">Caenorhabditis vulgaris</name>
    <dbReference type="NCBI Taxonomy" id="31234"/>
    <lineage>
        <taxon>Eukaryota</taxon>
        <taxon>Metazoa</taxon>
        <taxon>Ecdysozoa</taxon>
        <taxon>Nematoda</taxon>
        <taxon>Chromadorea</taxon>
        <taxon>Rhabditida</taxon>
        <taxon>Rhabditina</taxon>
        <taxon>Rhabditomorpha</taxon>
        <taxon>Rhabditoidea</taxon>
        <taxon>Rhabditidae</taxon>
        <taxon>Peloderinae</taxon>
        <taxon>Caenorhabditis</taxon>
    </lineage>
</organism>
<feature type="domain" description="DUF38" evidence="2">
    <location>
        <begin position="522"/>
        <end position="614"/>
    </location>
</feature>
<evidence type="ECO:0000313" key="5">
    <source>
        <dbReference type="Proteomes" id="UP000483820"/>
    </source>
</evidence>
<dbReference type="GeneID" id="9806254"/>
<dbReference type="AlphaFoldDB" id="A0A6A5H7Q3"/>
<dbReference type="InterPro" id="IPR041426">
    <property type="entry name" value="Mos1_HTH"/>
</dbReference>
<dbReference type="Pfam" id="PF17906">
    <property type="entry name" value="HTH_48"/>
    <property type="match status" value="1"/>
</dbReference>
<proteinExistence type="predicted"/>
<dbReference type="PANTHER" id="PTHR23015">
    <property type="entry name" value="UNCHARACTERIZED C.ELEGANS PROTEIN"/>
    <property type="match status" value="1"/>
</dbReference>
<evidence type="ECO:0000256" key="1">
    <source>
        <dbReference type="SAM" id="MobiDB-lite"/>
    </source>
</evidence>
<evidence type="ECO:0000313" key="4">
    <source>
        <dbReference type="EMBL" id="KAF1763145.1"/>
    </source>
</evidence>
<dbReference type="EMBL" id="WUAV01000003">
    <property type="protein sequence ID" value="KAF1763145.1"/>
    <property type="molecule type" value="Genomic_DNA"/>
</dbReference>
<dbReference type="CTD" id="9806254"/>
<dbReference type="KEGG" id="crq:GCK72_011411"/>
<evidence type="ECO:0000259" key="2">
    <source>
        <dbReference type="Pfam" id="PF01827"/>
    </source>
</evidence>
<sequence>MEQVYNQDAINGILYFLHSKKFSPFDAHGELMDTVGKEVMSVEEIEEFYEKIERGEYNLKQKKEVTLERILKLPNFVPKYVNVETRLRLRKTSFGIRDFLDNETYNIDKLTYEYGSDYIKISGDEAFAVKYENIDGGILMRNNGNLQLIQEKSEDKKIGIVQSDLMAILRHEKLRIQILKLQKRLTSDDGNYEFGEDVLKRAFSQLIQQLKVRKLISGTDELVLVMTKMDPSYLQSLRLTEVHTTNYFKETIYGLPQWKNLKIMHVNNNLSSVRDIIENWTHFRVARLKFDCLRVILKNEFVHDGVIELIKKLRGSPNLRQYRIQLHRISVAEYNKILETLRTGIFTNKKSNLGNFEYPRSSGTVEMVVTRKSIWFEEQSVSGDWSEEEDEDYETMPQNFSQEDLNGEVEEKPEMTMAKVFNVPGFAEQYLDIPTRLRLRKTCKTIREVVNEMPLCIDCFRYKCNGQFLEISTNKDFKDLMAILCSEKLRIDTLEIEDDRTSGWEPPIGLRALRNTFNQVPNKLKITNLEYCVLDESEEDFYNLEQWKRLKTLNLQSPGLALSDIIKFFTHVENSHLEIHSFYGVNEISKHDEVMQIIEKLLQNPNLEQFIIEASYGLKSLDIAYIDASLRQYDVNCDPWVDIPYPDSDKKLMMWVETNKIWFKGPCFVEEEDSSDEDEDEEETEDEDEEDDRMRD</sequence>
<reference evidence="4 5" key="1">
    <citation type="submission" date="2019-12" db="EMBL/GenBank/DDBJ databases">
        <title>Chromosome-level assembly of the Caenorhabditis remanei genome.</title>
        <authorList>
            <person name="Teterina A.A."/>
            <person name="Willis J.H."/>
            <person name="Phillips P.C."/>
        </authorList>
    </citation>
    <scope>NUCLEOTIDE SEQUENCE [LARGE SCALE GENOMIC DNA]</scope>
    <source>
        <strain evidence="4 5">PX506</strain>
        <tissue evidence="4">Whole organism</tissue>
    </source>
</reference>
<dbReference type="GO" id="GO:0045087">
    <property type="term" value="P:innate immune response"/>
    <property type="evidence" value="ECO:0007669"/>
    <property type="project" value="TreeGrafter"/>
</dbReference>
<feature type="domain" description="DUF38" evidence="2">
    <location>
        <begin position="205"/>
        <end position="337"/>
    </location>
</feature>